<feature type="transmembrane region" description="Helical" evidence="1">
    <location>
        <begin position="74"/>
        <end position="93"/>
    </location>
</feature>
<gene>
    <name evidence="2" type="ORF">SAMN04488500_106153</name>
</gene>
<keyword evidence="1" id="KW-1133">Transmembrane helix</keyword>
<proteinExistence type="predicted"/>
<dbReference type="OrthoDB" id="1682519at2"/>
<dbReference type="EMBL" id="FWXI01000006">
    <property type="protein sequence ID" value="SMC64741.1"/>
    <property type="molecule type" value="Genomic_DNA"/>
</dbReference>
<organism evidence="2 3">
    <name type="scientific">Sporomusa malonica</name>
    <dbReference type="NCBI Taxonomy" id="112901"/>
    <lineage>
        <taxon>Bacteria</taxon>
        <taxon>Bacillati</taxon>
        <taxon>Bacillota</taxon>
        <taxon>Negativicutes</taxon>
        <taxon>Selenomonadales</taxon>
        <taxon>Sporomusaceae</taxon>
        <taxon>Sporomusa</taxon>
    </lineage>
</organism>
<dbReference type="STRING" id="112901.SAMN04488500_106153"/>
<feature type="transmembrane region" description="Helical" evidence="1">
    <location>
        <begin position="15"/>
        <end position="36"/>
    </location>
</feature>
<dbReference type="AlphaFoldDB" id="A0A1W2AWB9"/>
<protein>
    <submittedName>
        <fullName evidence="2">Uncharacterized protein</fullName>
    </submittedName>
</protein>
<evidence type="ECO:0000256" key="1">
    <source>
        <dbReference type="SAM" id="Phobius"/>
    </source>
</evidence>
<feature type="transmembrane region" description="Helical" evidence="1">
    <location>
        <begin position="48"/>
        <end position="67"/>
    </location>
</feature>
<keyword evidence="1" id="KW-0812">Transmembrane</keyword>
<name>A0A1W2AWB9_9FIRM</name>
<keyword evidence="3" id="KW-1185">Reference proteome</keyword>
<keyword evidence="1" id="KW-0472">Membrane</keyword>
<reference evidence="2 3" key="1">
    <citation type="submission" date="2017-04" db="EMBL/GenBank/DDBJ databases">
        <authorList>
            <person name="Afonso C.L."/>
            <person name="Miller P.J."/>
            <person name="Scott M.A."/>
            <person name="Spackman E."/>
            <person name="Goraichik I."/>
            <person name="Dimitrov K.M."/>
            <person name="Suarez D.L."/>
            <person name="Swayne D.E."/>
        </authorList>
    </citation>
    <scope>NUCLEOTIDE SEQUENCE [LARGE SCALE GENOMIC DNA]</scope>
    <source>
        <strain evidence="2 3">DSM 5090</strain>
    </source>
</reference>
<evidence type="ECO:0000313" key="2">
    <source>
        <dbReference type="EMBL" id="SMC64741.1"/>
    </source>
</evidence>
<dbReference type="Proteomes" id="UP000192738">
    <property type="component" value="Unassembled WGS sequence"/>
</dbReference>
<evidence type="ECO:0000313" key="3">
    <source>
        <dbReference type="Proteomes" id="UP000192738"/>
    </source>
</evidence>
<dbReference type="RefSeq" id="WP_084575361.1">
    <property type="nucleotide sequence ID" value="NZ_CP155572.1"/>
</dbReference>
<accession>A0A1W2AWB9</accession>
<sequence length="130" mass="14541">MIEKPSWWSFLHPDLTFRLLFIVGFLLLVAIGYVFGVYDGLVQNNPSATINSVVAVLLYAIPAVGLLKLKRWARLFELVLSLVFVIIGFIVMFGYNMTMGVITIVPHGLIAMYLLSDDCRRAFGLISKAD</sequence>